<evidence type="ECO:0000313" key="1">
    <source>
        <dbReference type="EMBL" id="PNG93147.1"/>
    </source>
</evidence>
<gene>
    <name evidence="1" type="ORF">SMF913_28612</name>
</gene>
<dbReference type="EMBL" id="LJIW01000002">
    <property type="protein sequence ID" value="PNG93147.1"/>
    <property type="molecule type" value="Genomic_DNA"/>
</dbReference>
<reference evidence="1 2" key="1">
    <citation type="submission" date="2015-09" db="EMBL/GenBank/DDBJ databases">
        <title>Genome sequence, genome mining and natural product profiling of a biocontrol bacterium Streptomyces malaysiensis F913.</title>
        <authorList>
            <person name="Xu Y."/>
            <person name="Wei J."/>
            <person name="Xie J."/>
            <person name="Li T."/>
            <person name="Zhou Z."/>
        </authorList>
    </citation>
    <scope>NUCLEOTIDE SEQUENCE [LARGE SCALE GENOMIC DNA]</scope>
    <source>
        <strain evidence="1 2">F913</strain>
    </source>
</reference>
<evidence type="ECO:0000313" key="2">
    <source>
        <dbReference type="Proteomes" id="UP000236520"/>
    </source>
</evidence>
<dbReference type="RefSeq" id="WP_069864458.1">
    <property type="nucleotide sequence ID" value="NZ_BAAAHF010000003.1"/>
</dbReference>
<protein>
    <submittedName>
        <fullName evidence="1">Uncharacterized protein</fullName>
    </submittedName>
</protein>
<dbReference type="AlphaFoldDB" id="A0A291SWQ0"/>
<dbReference type="Proteomes" id="UP000236520">
    <property type="component" value="Unassembled WGS sequence"/>
</dbReference>
<keyword evidence="2" id="KW-1185">Reference proteome</keyword>
<accession>A0A291SWQ0</accession>
<sequence>MSPDSPLLLLTPLLVIFSPLLVLYTLLRTARLVAVRIFHDAPIAPVPVRDGTLDRVKLFRMWVAIGVSVAVAAVFGTAWDAAELVSDGWTTLLVTPWLLIATAPVVITLLILCAPRHRRPAMRTALRVPLRKLACFIGTLVFVPALITVMVLTNPSRVGGSLGTWLGLACVAAGAWSVFLFLFSSAAVARTGFGVAAVHPALPALLTSVLVWELAAIGGLPAGPPPIAYTMLIGGPAVVTAIAWWEIHRLRTRYGVLLRGG</sequence>
<proteinExistence type="predicted"/>
<comment type="caution">
    <text evidence="1">The sequence shown here is derived from an EMBL/GenBank/DDBJ whole genome shotgun (WGS) entry which is preliminary data.</text>
</comment>
<dbReference type="KEGG" id="smal:SMALA_5021"/>
<organism evidence="1 2">
    <name type="scientific">Streptomyces malaysiensis</name>
    <dbReference type="NCBI Taxonomy" id="92644"/>
    <lineage>
        <taxon>Bacteria</taxon>
        <taxon>Bacillati</taxon>
        <taxon>Actinomycetota</taxon>
        <taxon>Actinomycetes</taxon>
        <taxon>Kitasatosporales</taxon>
        <taxon>Streptomycetaceae</taxon>
        <taxon>Streptomyces</taxon>
        <taxon>Streptomyces violaceusniger group</taxon>
    </lineage>
</organism>
<name>A0A291SWQ0_STRMQ</name>